<evidence type="ECO:0000313" key="2">
    <source>
        <dbReference type="Proteomes" id="UP001595843"/>
    </source>
</evidence>
<proteinExistence type="predicted"/>
<protein>
    <submittedName>
        <fullName evidence="1">Uncharacterized protein</fullName>
    </submittedName>
</protein>
<dbReference type="EMBL" id="JBHSAP010000015">
    <property type="protein sequence ID" value="MFC4077736.1"/>
    <property type="molecule type" value="Genomic_DNA"/>
</dbReference>
<organism evidence="1 2">
    <name type="scientific">Salinithrix halophila</name>
    <dbReference type="NCBI Taxonomy" id="1485204"/>
    <lineage>
        <taxon>Bacteria</taxon>
        <taxon>Bacillati</taxon>
        <taxon>Bacillota</taxon>
        <taxon>Bacilli</taxon>
        <taxon>Bacillales</taxon>
        <taxon>Thermoactinomycetaceae</taxon>
        <taxon>Salinithrix</taxon>
    </lineage>
</organism>
<dbReference type="Proteomes" id="UP001595843">
    <property type="component" value="Unassembled WGS sequence"/>
</dbReference>
<reference evidence="2" key="1">
    <citation type="journal article" date="2019" name="Int. J. Syst. Evol. Microbiol.">
        <title>The Global Catalogue of Microorganisms (GCM) 10K type strain sequencing project: providing services to taxonomists for standard genome sequencing and annotation.</title>
        <authorList>
            <consortium name="The Broad Institute Genomics Platform"/>
            <consortium name="The Broad Institute Genome Sequencing Center for Infectious Disease"/>
            <person name="Wu L."/>
            <person name="Ma J."/>
        </authorList>
    </citation>
    <scope>NUCLEOTIDE SEQUENCE [LARGE SCALE GENOMIC DNA]</scope>
    <source>
        <strain evidence="2">IBRC-M 10813</strain>
    </source>
</reference>
<keyword evidence="2" id="KW-1185">Reference proteome</keyword>
<dbReference type="RefSeq" id="WP_380705540.1">
    <property type="nucleotide sequence ID" value="NZ_JBHSAP010000015.1"/>
</dbReference>
<comment type="caution">
    <text evidence="1">The sequence shown here is derived from an EMBL/GenBank/DDBJ whole genome shotgun (WGS) entry which is preliminary data.</text>
</comment>
<gene>
    <name evidence="1" type="ORF">ACFOUO_13090</name>
</gene>
<accession>A0ABV8JFL3</accession>
<evidence type="ECO:0000313" key="1">
    <source>
        <dbReference type="EMBL" id="MFC4077736.1"/>
    </source>
</evidence>
<sequence length="170" mass="18826">MIRKILSILGTLALAGFLINGITMTQNMKKLHAGLEDNLDSIERLNGVQAAVIDKNEELKGMLKTVDKININLDQTQAKTDDTLKLLSQVVDLNADTLHLNDRMLQFSGTTKKNIGTVHSSLSQLSPHMEKLDTMLKELDKTADHDKKHLKKILDSTESLNNKTPGVGTR</sequence>
<name>A0ABV8JFL3_9BACL</name>